<accession>A0A3N0C407</accession>
<dbReference type="InterPro" id="IPR004474">
    <property type="entry name" value="LytR_CpsA_psr"/>
</dbReference>
<proteinExistence type="inferred from homology"/>
<dbReference type="Pfam" id="PF03816">
    <property type="entry name" value="LytR_cpsA_psr"/>
    <property type="match status" value="1"/>
</dbReference>
<dbReference type="AlphaFoldDB" id="A0A3N0C407"/>
<evidence type="ECO:0000256" key="1">
    <source>
        <dbReference type="ARBA" id="ARBA00006068"/>
    </source>
</evidence>
<dbReference type="EMBL" id="RBED01000074">
    <property type="protein sequence ID" value="RNL57384.1"/>
    <property type="molecule type" value="Genomic_DNA"/>
</dbReference>
<evidence type="ECO:0000256" key="2">
    <source>
        <dbReference type="SAM" id="MobiDB-lite"/>
    </source>
</evidence>
<dbReference type="PANTHER" id="PTHR33392:SF6">
    <property type="entry name" value="POLYISOPRENYL-TEICHOIC ACID--PEPTIDOGLYCAN TEICHOIC ACID TRANSFERASE TAGU"/>
    <property type="match status" value="1"/>
</dbReference>
<evidence type="ECO:0000313" key="6">
    <source>
        <dbReference type="Proteomes" id="UP000273807"/>
    </source>
</evidence>
<dbReference type="Proteomes" id="UP000273807">
    <property type="component" value="Unassembled WGS sequence"/>
</dbReference>
<feature type="domain" description="Cell envelope-related transcriptional attenuator" evidence="4">
    <location>
        <begin position="107"/>
        <end position="250"/>
    </location>
</feature>
<dbReference type="InterPro" id="IPR050922">
    <property type="entry name" value="LytR/CpsA/Psr_CW_biosynth"/>
</dbReference>
<feature type="region of interest" description="Disordered" evidence="2">
    <location>
        <begin position="1"/>
        <end position="22"/>
    </location>
</feature>
<dbReference type="Gene3D" id="3.40.630.190">
    <property type="entry name" value="LCP protein"/>
    <property type="match status" value="1"/>
</dbReference>
<gene>
    <name evidence="5" type="ORF">D7003_06320</name>
</gene>
<name>A0A3N0C407_9MICC</name>
<comment type="caution">
    <text evidence="5">The sequence shown here is derived from an EMBL/GenBank/DDBJ whole genome shotgun (WGS) entry which is preliminary data.</text>
</comment>
<dbReference type="RefSeq" id="WP_123254632.1">
    <property type="nucleotide sequence ID" value="NZ_RBED01000074.1"/>
</dbReference>
<sequence>MTYPHDTDGLPPAPATRRRRNAKKRKGRMVLIVVAALVALVTVVAAGYLFNLGRTFDSGTTKIEQAFPDESTRPKKTDGAMNILVMGSDSRGATGEDAADGQATNQRADTLMLMHIPADRKNIYTMSLMRDLWVTIPGHGEAKINAALALGGTPLMVQTVESIFNQRIDHVAMIDFEGFKGLTDALGGVTVDVKVPFTSSSLDRQFTAGKNTLNGEEALVFVRERYAFTDGDYQRVRNQQEFLKAIMQKSVNRQTLTNPVTINNMVSSLSPFISVDESLDAATVAGLAVELKDVRPANTVMFTLPTNGIGTSSDGQSIVLTDPEAIQGISDALAAGKLGDYVAANGLTKGN</sequence>
<keyword evidence="3" id="KW-1133">Transmembrane helix</keyword>
<protein>
    <submittedName>
        <fullName evidence="5">LytR family transcriptional regulator</fullName>
    </submittedName>
</protein>
<keyword evidence="3" id="KW-0472">Membrane</keyword>
<reference evidence="5 6" key="1">
    <citation type="submission" date="2018-10" db="EMBL/GenBank/DDBJ databases">
        <title>Genome sequencing of Arthrobacter oryzae TNB02.</title>
        <authorList>
            <person name="Cho Y.-J."/>
            <person name="Cho A."/>
            <person name="Kim O.-S."/>
        </authorList>
    </citation>
    <scope>NUCLEOTIDE SEQUENCE [LARGE SCALE GENOMIC DNA]</scope>
    <source>
        <strain evidence="5 6">TNB02</strain>
    </source>
</reference>
<keyword evidence="6" id="KW-1185">Reference proteome</keyword>
<feature type="transmembrane region" description="Helical" evidence="3">
    <location>
        <begin position="29"/>
        <end position="50"/>
    </location>
</feature>
<evidence type="ECO:0000313" key="5">
    <source>
        <dbReference type="EMBL" id="RNL57384.1"/>
    </source>
</evidence>
<dbReference type="OrthoDB" id="9782542at2"/>
<keyword evidence="3" id="KW-0812">Transmembrane</keyword>
<evidence type="ECO:0000256" key="3">
    <source>
        <dbReference type="SAM" id="Phobius"/>
    </source>
</evidence>
<dbReference type="NCBIfam" id="TIGR00350">
    <property type="entry name" value="lytR_cpsA_psr"/>
    <property type="match status" value="1"/>
</dbReference>
<organism evidence="5 6">
    <name type="scientific">Arthrobacter oryzae</name>
    <dbReference type="NCBI Taxonomy" id="409290"/>
    <lineage>
        <taxon>Bacteria</taxon>
        <taxon>Bacillati</taxon>
        <taxon>Actinomycetota</taxon>
        <taxon>Actinomycetes</taxon>
        <taxon>Micrococcales</taxon>
        <taxon>Micrococcaceae</taxon>
        <taxon>Arthrobacter</taxon>
    </lineage>
</organism>
<evidence type="ECO:0000259" key="4">
    <source>
        <dbReference type="Pfam" id="PF03816"/>
    </source>
</evidence>
<comment type="similarity">
    <text evidence="1">Belongs to the LytR/CpsA/Psr (LCP) family.</text>
</comment>
<dbReference type="PANTHER" id="PTHR33392">
    <property type="entry name" value="POLYISOPRENYL-TEICHOIC ACID--PEPTIDOGLYCAN TEICHOIC ACID TRANSFERASE TAGU"/>
    <property type="match status" value="1"/>
</dbReference>